<evidence type="ECO:0000313" key="1">
    <source>
        <dbReference type="EMBL" id="KAK7034189.1"/>
    </source>
</evidence>
<evidence type="ECO:0000313" key="2">
    <source>
        <dbReference type="Proteomes" id="UP001362999"/>
    </source>
</evidence>
<gene>
    <name evidence="1" type="ORF">R3P38DRAFT_3184962</name>
</gene>
<keyword evidence="2" id="KW-1185">Reference proteome</keyword>
<accession>A0AAW0C4B0</accession>
<sequence length="155" mass="17315">MHQEATTTTTRTTTTPGFRFHGRQSIVLTTPATHAHCPTPHAVAHVHRPFALIIVIRTSHCTSSSSRPFEAHNQHHSIPIRVHGHLALLQDRRIPNTPLILRPAPGCPCTVWYYIMIGFADHPDITTPHKKSPQQSRPVYLSNYAPCLTLSQLTS</sequence>
<protein>
    <submittedName>
        <fullName evidence="1">Uncharacterized protein</fullName>
    </submittedName>
</protein>
<proteinExistence type="predicted"/>
<comment type="caution">
    <text evidence="1">The sequence shown here is derived from an EMBL/GenBank/DDBJ whole genome shotgun (WGS) entry which is preliminary data.</text>
</comment>
<reference evidence="1 2" key="1">
    <citation type="journal article" date="2024" name="J Genomics">
        <title>Draft genome sequencing and assembly of Favolaschia claudopus CIRM-BRFM 2984 isolated from oak limbs.</title>
        <authorList>
            <person name="Navarro D."/>
            <person name="Drula E."/>
            <person name="Chaduli D."/>
            <person name="Cazenave R."/>
            <person name="Ahrendt S."/>
            <person name="Wang J."/>
            <person name="Lipzen A."/>
            <person name="Daum C."/>
            <person name="Barry K."/>
            <person name="Grigoriev I.V."/>
            <person name="Favel A."/>
            <person name="Rosso M.N."/>
            <person name="Martin F."/>
        </authorList>
    </citation>
    <scope>NUCLEOTIDE SEQUENCE [LARGE SCALE GENOMIC DNA]</scope>
    <source>
        <strain evidence="1 2">CIRM-BRFM 2984</strain>
    </source>
</reference>
<organism evidence="1 2">
    <name type="scientific">Favolaschia claudopus</name>
    <dbReference type="NCBI Taxonomy" id="2862362"/>
    <lineage>
        <taxon>Eukaryota</taxon>
        <taxon>Fungi</taxon>
        <taxon>Dikarya</taxon>
        <taxon>Basidiomycota</taxon>
        <taxon>Agaricomycotina</taxon>
        <taxon>Agaricomycetes</taxon>
        <taxon>Agaricomycetidae</taxon>
        <taxon>Agaricales</taxon>
        <taxon>Marasmiineae</taxon>
        <taxon>Mycenaceae</taxon>
        <taxon>Favolaschia</taxon>
    </lineage>
</organism>
<dbReference type="AlphaFoldDB" id="A0AAW0C4B0"/>
<dbReference type="Proteomes" id="UP001362999">
    <property type="component" value="Unassembled WGS sequence"/>
</dbReference>
<name>A0AAW0C4B0_9AGAR</name>
<dbReference type="EMBL" id="JAWWNJ010000021">
    <property type="protein sequence ID" value="KAK7034189.1"/>
    <property type="molecule type" value="Genomic_DNA"/>
</dbReference>